<evidence type="ECO:0000256" key="8">
    <source>
        <dbReference type="SAM" id="MobiDB-lite"/>
    </source>
</evidence>
<accession>A0AAE0XMM3</accession>
<dbReference type="Proteomes" id="UP001283361">
    <property type="component" value="Unassembled WGS sequence"/>
</dbReference>
<feature type="region of interest" description="Disordered" evidence="8">
    <location>
        <begin position="152"/>
        <end position="173"/>
    </location>
</feature>
<evidence type="ECO:0000256" key="7">
    <source>
        <dbReference type="ARBA" id="ARBA00023136"/>
    </source>
</evidence>
<evidence type="ECO:0000256" key="3">
    <source>
        <dbReference type="ARBA" id="ARBA00015033"/>
    </source>
</evidence>
<dbReference type="GO" id="GO:0005789">
    <property type="term" value="C:endoplasmic reticulum membrane"/>
    <property type="evidence" value="ECO:0007669"/>
    <property type="project" value="UniProtKB-SubCell"/>
</dbReference>
<dbReference type="AlphaFoldDB" id="A0AAE0XMM3"/>
<evidence type="ECO:0000256" key="2">
    <source>
        <dbReference type="ARBA" id="ARBA00009950"/>
    </source>
</evidence>
<gene>
    <name evidence="10" type="ORF">RRG08_027647</name>
</gene>
<comment type="caution">
    <text evidence="10">The sequence shown here is derived from an EMBL/GenBank/DDBJ whole genome shotgun (WGS) entry which is preliminary data.</text>
</comment>
<keyword evidence="11" id="KW-1185">Reference proteome</keyword>
<organism evidence="10 11">
    <name type="scientific">Elysia crispata</name>
    <name type="common">lettuce slug</name>
    <dbReference type="NCBI Taxonomy" id="231223"/>
    <lineage>
        <taxon>Eukaryota</taxon>
        <taxon>Metazoa</taxon>
        <taxon>Spiralia</taxon>
        <taxon>Lophotrochozoa</taxon>
        <taxon>Mollusca</taxon>
        <taxon>Gastropoda</taxon>
        <taxon>Heterobranchia</taxon>
        <taxon>Euthyneura</taxon>
        <taxon>Panpulmonata</taxon>
        <taxon>Sacoglossa</taxon>
        <taxon>Placobranchoidea</taxon>
        <taxon>Plakobranchidae</taxon>
        <taxon>Elysia</taxon>
    </lineage>
</organism>
<dbReference type="GO" id="GO:0005773">
    <property type="term" value="C:vacuole"/>
    <property type="evidence" value="ECO:0007669"/>
    <property type="project" value="GOC"/>
</dbReference>
<dbReference type="PANTHER" id="PTHR13505:SF7">
    <property type="entry name" value="TRANSMEMBRANE PROTEIN 208"/>
    <property type="match status" value="1"/>
</dbReference>
<evidence type="ECO:0000256" key="4">
    <source>
        <dbReference type="ARBA" id="ARBA00022692"/>
    </source>
</evidence>
<feature type="transmembrane region" description="Helical" evidence="9">
    <location>
        <begin position="21"/>
        <end position="43"/>
    </location>
</feature>
<dbReference type="EMBL" id="JAWDGP010008052">
    <property type="protein sequence ID" value="KAK3696204.1"/>
    <property type="molecule type" value="Genomic_DNA"/>
</dbReference>
<evidence type="ECO:0000256" key="6">
    <source>
        <dbReference type="ARBA" id="ARBA00022989"/>
    </source>
</evidence>
<proteinExistence type="inferred from homology"/>
<comment type="similarity">
    <text evidence="2">Belongs to the TMEM208 family.</text>
</comment>
<feature type="compositionally biased region" description="Basic residues" evidence="8">
    <location>
        <begin position="159"/>
        <end position="173"/>
    </location>
</feature>
<keyword evidence="7 9" id="KW-0472">Membrane</keyword>
<dbReference type="PANTHER" id="PTHR13505">
    <property type="entry name" value="TRANSMEMBRANE PROTEIN 208"/>
    <property type="match status" value="1"/>
</dbReference>
<dbReference type="GO" id="GO:0006624">
    <property type="term" value="P:vacuolar protein processing"/>
    <property type="evidence" value="ECO:0007669"/>
    <property type="project" value="TreeGrafter"/>
</dbReference>
<sequence>MAPKGKQGTKGKKQIAEENKATLNFYFYIISGVNAVYYAIWYLLFWESFSTGAIIMSTISAVIYFASMQFMQSMGRARYHDGQLVDAGVDLNMESGMAEHLKDLILLTAITQSCSLVSNYFWLLLLLAPGRALYMLWVNILGPWFMSPPPEEQVDEKKQRKMERKMKRQQVIR</sequence>
<name>A0AAE0XMM3_9GAST</name>
<evidence type="ECO:0000313" key="10">
    <source>
        <dbReference type="EMBL" id="KAK3696204.1"/>
    </source>
</evidence>
<keyword evidence="4 9" id="KW-0812">Transmembrane</keyword>
<feature type="transmembrane region" description="Helical" evidence="9">
    <location>
        <begin position="49"/>
        <end position="66"/>
    </location>
</feature>
<keyword evidence="6 9" id="KW-1133">Transmembrane helix</keyword>
<evidence type="ECO:0000256" key="9">
    <source>
        <dbReference type="SAM" id="Phobius"/>
    </source>
</evidence>
<keyword evidence="5" id="KW-0256">Endoplasmic reticulum</keyword>
<dbReference type="InterPro" id="IPR008506">
    <property type="entry name" value="SND2/TMEM208"/>
</dbReference>
<protein>
    <recommendedName>
        <fullName evidence="3">Transmembrane protein 208</fullName>
    </recommendedName>
</protein>
<evidence type="ECO:0000313" key="11">
    <source>
        <dbReference type="Proteomes" id="UP001283361"/>
    </source>
</evidence>
<evidence type="ECO:0000256" key="1">
    <source>
        <dbReference type="ARBA" id="ARBA00004477"/>
    </source>
</evidence>
<reference evidence="10" key="1">
    <citation type="journal article" date="2023" name="G3 (Bethesda)">
        <title>A reference genome for the long-term kleptoplast-retaining sea slug Elysia crispata morphotype clarki.</title>
        <authorList>
            <person name="Eastman K.E."/>
            <person name="Pendleton A.L."/>
            <person name="Shaikh M.A."/>
            <person name="Suttiyut T."/>
            <person name="Ogas R."/>
            <person name="Tomko P."/>
            <person name="Gavelis G."/>
            <person name="Widhalm J.R."/>
            <person name="Wisecaver J.H."/>
        </authorList>
    </citation>
    <scope>NUCLEOTIDE SEQUENCE</scope>
    <source>
        <strain evidence="10">ECLA1</strain>
    </source>
</reference>
<dbReference type="Pfam" id="PF05620">
    <property type="entry name" value="TMEM208_SND2"/>
    <property type="match status" value="1"/>
</dbReference>
<evidence type="ECO:0000256" key="5">
    <source>
        <dbReference type="ARBA" id="ARBA00022824"/>
    </source>
</evidence>
<feature type="transmembrane region" description="Helical" evidence="9">
    <location>
        <begin position="120"/>
        <end position="140"/>
    </location>
</feature>
<comment type="subcellular location">
    <subcellularLocation>
        <location evidence="1">Endoplasmic reticulum membrane</location>
        <topology evidence="1">Multi-pass membrane protein</topology>
    </subcellularLocation>
</comment>